<dbReference type="EMBL" id="JAPQKN010000001">
    <property type="protein sequence ID" value="KAJ5175751.1"/>
    <property type="molecule type" value="Genomic_DNA"/>
</dbReference>
<reference evidence="2" key="1">
    <citation type="submission" date="2022-11" db="EMBL/GenBank/DDBJ databases">
        <authorList>
            <person name="Petersen C."/>
        </authorList>
    </citation>
    <scope>NUCLEOTIDE SEQUENCE</scope>
    <source>
        <strain evidence="2">IBT 26290</strain>
    </source>
</reference>
<dbReference type="GeneID" id="81422929"/>
<gene>
    <name evidence="2" type="ORF">N7482_001628</name>
</gene>
<feature type="region of interest" description="Disordered" evidence="1">
    <location>
        <begin position="1"/>
        <end position="32"/>
    </location>
</feature>
<evidence type="ECO:0000313" key="3">
    <source>
        <dbReference type="Proteomes" id="UP001149163"/>
    </source>
</evidence>
<dbReference type="AlphaFoldDB" id="A0A9W9IK35"/>
<comment type="caution">
    <text evidence="2">The sequence shown here is derived from an EMBL/GenBank/DDBJ whole genome shotgun (WGS) entry which is preliminary data.</text>
</comment>
<protein>
    <submittedName>
        <fullName evidence="2">Uncharacterized protein</fullName>
    </submittedName>
</protein>
<keyword evidence="3" id="KW-1185">Reference proteome</keyword>
<accession>A0A9W9IK35</accession>
<dbReference type="Proteomes" id="UP001149163">
    <property type="component" value="Unassembled WGS sequence"/>
</dbReference>
<organism evidence="2 3">
    <name type="scientific">Penicillium canariense</name>
    <dbReference type="NCBI Taxonomy" id="189055"/>
    <lineage>
        <taxon>Eukaryota</taxon>
        <taxon>Fungi</taxon>
        <taxon>Dikarya</taxon>
        <taxon>Ascomycota</taxon>
        <taxon>Pezizomycotina</taxon>
        <taxon>Eurotiomycetes</taxon>
        <taxon>Eurotiomycetidae</taxon>
        <taxon>Eurotiales</taxon>
        <taxon>Aspergillaceae</taxon>
        <taxon>Penicillium</taxon>
    </lineage>
</organism>
<evidence type="ECO:0000256" key="1">
    <source>
        <dbReference type="SAM" id="MobiDB-lite"/>
    </source>
</evidence>
<evidence type="ECO:0000313" key="2">
    <source>
        <dbReference type="EMBL" id="KAJ5175751.1"/>
    </source>
</evidence>
<feature type="compositionally biased region" description="Basic and acidic residues" evidence="1">
    <location>
        <begin position="12"/>
        <end position="30"/>
    </location>
</feature>
<name>A0A9W9IK35_9EURO</name>
<sequence length="123" mass="12921">MAEGWLAPDGGGYEHPRRDGARPEPDRWKVSESAVSGRVLSVPEEPPLELALTRCGELYPGPEMIAAAGNLAGVVIGSTGPAGRVVCCDERPECSRGTGTGRTFLQGGYVLQHYGSEQLAGQV</sequence>
<reference evidence="2" key="2">
    <citation type="journal article" date="2023" name="IMA Fungus">
        <title>Comparative genomic study of the Penicillium genus elucidates a diverse pangenome and 15 lateral gene transfer events.</title>
        <authorList>
            <person name="Petersen C."/>
            <person name="Sorensen T."/>
            <person name="Nielsen M.R."/>
            <person name="Sondergaard T.E."/>
            <person name="Sorensen J.L."/>
            <person name="Fitzpatrick D.A."/>
            <person name="Frisvad J.C."/>
            <person name="Nielsen K.L."/>
        </authorList>
    </citation>
    <scope>NUCLEOTIDE SEQUENCE</scope>
    <source>
        <strain evidence="2">IBT 26290</strain>
    </source>
</reference>
<proteinExistence type="predicted"/>
<dbReference type="RefSeq" id="XP_056547359.1">
    <property type="nucleotide sequence ID" value="XM_056683753.1"/>
</dbReference>